<evidence type="ECO:0000313" key="2">
    <source>
        <dbReference type="Proteomes" id="UP000238164"/>
    </source>
</evidence>
<dbReference type="Proteomes" id="UP000238164">
    <property type="component" value="Chromosome 1"/>
</dbReference>
<organism evidence="1 2">
    <name type="scientific">Micropruina glycogenica</name>
    <dbReference type="NCBI Taxonomy" id="75385"/>
    <lineage>
        <taxon>Bacteria</taxon>
        <taxon>Bacillati</taxon>
        <taxon>Actinomycetota</taxon>
        <taxon>Actinomycetes</taxon>
        <taxon>Propionibacteriales</taxon>
        <taxon>Nocardioidaceae</taxon>
        <taxon>Micropruina</taxon>
    </lineage>
</organism>
<protein>
    <recommendedName>
        <fullName evidence="3">ATP/GTP-binding protein</fullName>
    </recommendedName>
</protein>
<evidence type="ECO:0008006" key="3">
    <source>
        <dbReference type="Google" id="ProtNLM"/>
    </source>
</evidence>
<keyword evidence="2" id="KW-1185">Reference proteome</keyword>
<dbReference type="AlphaFoldDB" id="A0A2N9JEA4"/>
<name>A0A2N9JEA4_9ACTN</name>
<reference evidence="1 2" key="1">
    <citation type="submission" date="2018-02" db="EMBL/GenBank/DDBJ databases">
        <authorList>
            <person name="Cohen D.B."/>
            <person name="Kent A.D."/>
        </authorList>
    </citation>
    <scope>NUCLEOTIDE SEQUENCE [LARGE SCALE GENOMIC DNA]</scope>
    <source>
        <strain evidence="1">1</strain>
    </source>
</reference>
<sequence length="124" mass="13002">MLAVGFPVWLTTDGVRHKSVVATTGGLTLRLSADLQSTTFAMGDGSRVTCTAMTPFTASSKAGSPSPTCGHTYTKPSLSKGSYTVTATANWLIRWSVDGFSGSFPMSYSDSAQLAIGELQALNR</sequence>
<dbReference type="EMBL" id="LT985188">
    <property type="protein sequence ID" value="SPD85724.1"/>
    <property type="molecule type" value="Genomic_DNA"/>
</dbReference>
<evidence type="ECO:0000313" key="1">
    <source>
        <dbReference type="EMBL" id="SPD85724.1"/>
    </source>
</evidence>
<accession>A0A2N9JEA4</accession>
<proteinExistence type="predicted"/>
<dbReference type="KEGG" id="mgg:MPLG2_0688"/>
<gene>
    <name evidence="1" type="ORF">MPLG2_0688</name>
</gene>